<evidence type="ECO:0000313" key="2">
    <source>
        <dbReference type="Proteomes" id="UP000194236"/>
    </source>
</evidence>
<dbReference type="EMBL" id="MUJZ01002651">
    <property type="protein sequence ID" value="OTF83661.1"/>
    <property type="molecule type" value="Genomic_DNA"/>
</dbReference>
<evidence type="ECO:0000313" key="1">
    <source>
        <dbReference type="EMBL" id="OTF83661.1"/>
    </source>
</evidence>
<reference evidence="1 2" key="1">
    <citation type="submission" date="2017-03" db="EMBL/GenBank/DDBJ databases">
        <title>Genome Survey of Euroglyphus maynei.</title>
        <authorList>
            <person name="Arlian L.G."/>
            <person name="Morgan M.S."/>
            <person name="Rider S.D."/>
        </authorList>
    </citation>
    <scope>NUCLEOTIDE SEQUENCE [LARGE SCALE GENOMIC DNA]</scope>
    <source>
        <strain evidence="1">Arlian Lab</strain>
        <tissue evidence="1">Whole body</tissue>
    </source>
</reference>
<accession>A0A1Y3BRN4</accession>
<gene>
    <name evidence="1" type="ORF">BLA29_015226</name>
</gene>
<sequence length="41" mass="5139">MAHRFYPIRLWDIYFGRKYTVKKRPVLPPVPAFSTHRFWFL</sequence>
<proteinExistence type="predicted"/>
<name>A0A1Y3BRN4_EURMA</name>
<comment type="caution">
    <text evidence="1">The sequence shown here is derived from an EMBL/GenBank/DDBJ whole genome shotgun (WGS) entry which is preliminary data.</text>
</comment>
<protein>
    <submittedName>
        <fullName evidence="1">Uncharacterized protein</fullName>
    </submittedName>
</protein>
<keyword evidence="2" id="KW-1185">Reference proteome</keyword>
<organism evidence="1 2">
    <name type="scientific">Euroglyphus maynei</name>
    <name type="common">Mayne's house dust mite</name>
    <dbReference type="NCBI Taxonomy" id="6958"/>
    <lineage>
        <taxon>Eukaryota</taxon>
        <taxon>Metazoa</taxon>
        <taxon>Ecdysozoa</taxon>
        <taxon>Arthropoda</taxon>
        <taxon>Chelicerata</taxon>
        <taxon>Arachnida</taxon>
        <taxon>Acari</taxon>
        <taxon>Acariformes</taxon>
        <taxon>Sarcoptiformes</taxon>
        <taxon>Astigmata</taxon>
        <taxon>Psoroptidia</taxon>
        <taxon>Analgoidea</taxon>
        <taxon>Pyroglyphidae</taxon>
        <taxon>Pyroglyphinae</taxon>
        <taxon>Euroglyphus</taxon>
    </lineage>
</organism>
<feature type="non-terminal residue" evidence="1">
    <location>
        <position position="41"/>
    </location>
</feature>
<dbReference type="AlphaFoldDB" id="A0A1Y3BRN4"/>
<dbReference type="Proteomes" id="UP000194236">
    <property type="component" value="Unassembled WGS sequence"/>
</dbReference>